<dbReference type="Pfam" id="PF24784">
    <property type="entry name" value="Temptin_C"/>
    <property type="match status" value="1"/>
</dbReference>
<dbReference type="Proteomes" id="UP001283361">
    <property type="component" value="Unassembled WGS sequence"/>
</dbReference>
<evidence type="ECO:0000313" key="4">
    <source>
        <dbReference type="Proteomes" id="UP001283361"/>
    </source>
</evidence>
<dbReference type="PANTHER" id="PTHR34737:SF2">
    <property type="entry name" value="EF-HAND DOMAIN-CONTAINING PROTEIN"/>
    <property type="match status" value="1"/>
</dbReference>
<dbReference type="PANTHER" id="PTHR34737">
    <property type="entry name" value="EF-HAND DOMAIN-CONTAINING PROTEIN"/>
    <property type="match status" value="1"/>
</dbReference>
<protein>
    <recommendedName>
        <fullName evidence="2">Temptin Cys/Cys disulfide domain-containing protein</fullName>
    </recommendedName>
</protein>
<keyword evidence="4" id="KW-1185">Reference proteome</keyword>
<gene>
    <name evidence="3" type="ORF">RRG08_031423</name>
</gene>
<feature type="domain" description="Temptin Cys/Cys disulfide" evidence="2">
    <location>
        <begin position="21"/>
        <end position="118"/>
    </location>
</feature>
<dbReference type="EMBL" id="JAWDGP010003624">
    <property type="protein sequence ID" value="KAK3772400.1"/>
    <property type="molecule type" value="Genomic_DNA"/>
</dbReference>
<sequence>MATIQLLPVLVSMAILTSPLHGYPEYIPLIPNGLNLVDPCNPSITAHGVGHINPDGGGALNAFGMDFAAACRKWTQSLCQKDSDGDGLTNGQELGDPDCIWSVGDVPSRSTGLTHPGVNEKTLQC</sequence>
<evidence type="ECO:0000256" key="1">
    <source>
        <dbReference type="SAM" id="SignalP"/>
    </source>
</evidence>
<dbReference type="InterPro" id="IPR055313">
    <property type="entry name" value="Temptin-like"/>
</dbReference>
<comment type="caution">
    <text evidence="3">The sequence shown here is derived from an EMBL/GenBank/DDBJ whole genome shotgun (WGS) entry which is preliminary data.</text>
</comment>
<evidence type="ECO:0000313" key="3">
    <source>
        <dbReference type="EMBL" id="KAK3772400.1"/>
    </source>
</evidence>
<dbReference type="InterPro" id="IPR057626">
    <property type="entry name" value="S-S_Temptin"/>
</dbReference>
<dbReference type="AlphaFoldDB" id="A0AAE0ZN12"/>
<reference evidence="3" key="1">
    <citation type="journal article" date="2023" name="G3 (Bethesda)">
        <title>A reference genome for the long-term kleptoplast-retaining sea slug Elysia crispata morphotype clarki.</title>
        <authorList>
            <person name="Eastman K.E."/>
            <person name="Pendleton A.L."/>
            <person name="Shaikh M.A."/>
            <person name="Suttiyut T."/>
            <person name="Ogas R."/>
            <person name="Tomko P."/>
            <person name="Gavelis G."/>
            <person name="Widhalm J.R."/>
            <person name="Wisecaver J.H."/>
        </authorList>
    </citation>
    <scope>NUCLEOTIDE SEQUENCE</scope>
    <source>
        <strain evidence="3">ECLA1</strain>
    </source>
</reference>
<keyword evidence="1" id="KW-0732">Signal</keyword>
<name>A0AAE0ZN12_9GAST</name>
<accession>A0AAE0ZN12</accession>
<feature type="chain" id="PRO_5041998550" description="Temptin Cys/Cys disulfide domain-containing protein" evidence="1">
    <location>
        <begin position="23"/>
        <end position="125"/>
    </location>
</feature>
<evidence type="ECO:0000259" key="2">
    <source>
        <dbReference type="Pfam" id="PF24784"/>
    </source>
</evidence>
<proteinExistence type="predicted"/>
<feature type="signal peptide" evidence="1">
    <location>
        <begin position="1"/>
        <end position="22"/>
    </location>
</feature>
<organism evidence="3 4">
    <name type="scientific">Elysia crispata</name>
    <name type="common">lettuce slug</name>
    <dbReference type="NCBI Taxonomy" id="231223"/>
    <lineage>
        <taxon>Eukaryota</taxon>
        <taxon>Metazoa</taxon>
        <taxon>Spiralia</taxon>
        <taxon>Lophotrochozoa</taxon>
        <taxon>Mollusca</taxon>
        <taxon>Gastropoda</taxon>
        <taxon>Heterobranchia</taxon>
        <taxon>Euthyneura</taxon>
        <taxon>Panpulmonata</taxon>
        <taxon>Sacoglossa</taxon>
        <taxon>Placobranchoidea</taxon>
        <taxon>Plakobranchidae</taxon>
        <taxon>Elysia</taxon>
    </lineage>
</organism>